<dbReference type="PROSITE" id="PS50294">
    <property type="entry name" value="WD_REPEATS_REGION"/>
    <property type="match status" value="3"/>
</dbReference>
<keyword evidence="4" id="KW-0508">mRNA splicing</keyword>
<reference evidence="7" key="1">
    <citation type="submission" date="2013-05" db="EMBL/GenBank/DDBJ databases">
        <authorList>
            <person name="Yim A.K.Y."/>
            <person name="Chan T.F."/>
            <person name="Ji K.M."/>
            <person name="Liu X.Y."/>
            <person name="Zhou J.W."/>
            <person name="Li R.Q."/>
            <person name="Yang K.Y."/>
            <person name="Li J."/>
            <person name="Li M."/>
            <person name="Law P.T.W."/>
            <person name="Wu Y.L."/>
            <person name="Cai Z.L."/>
            <person name="Qin H."/>
            <person name="Bao Y."/>
            <person name="Leung R.K.K."/>
            <person name="Ng P.K.S."/>
            <person name="Zou J."/>
            <person name="Zhong X.J."/>
            <person name="Ran P.X."/>
            <person name="Zhong N.S."/>
            <person name="Liu Z.G."/>
            <person name="Tsui S.K.W."/>
        </authorList>
    </citation>
    <scope>NUCLEOTIDE SEQUENCE</scope>
    <source>
        <strain evidence="7">Derf</strain>
        <tissue evidence="7">Whole organism</tissue>
    </source>
</reference>
<reference evidence="7" key="2">
    <citation type="journal article" date="2022" name="Res Sq">
        <title>Comparative Genomics Reveals Insights into the Divergent Evolution of Astigmatic Mites and Household Pest Adaptations.</title>
        <authorList>
            <person name="Xiong Q."/>
            <person name="Wan A.T.-Y."/>
            <person name="Liu X.-Y."/>
            <person name="Fung C.S.-H."/>
            <person name="Xiao X."/>
            <person name="Malainual N."/>
            <person name="Hou J."/>
            <person name="Wang L."/>
            <person name="Wang M."/>
            <person name="Yang K."/>
            <person name="Cui Y."/>
            <person name="Leung E."/>
            <person name="Nong W."/>
            <person name="Shin S.-K."/>
            <person name="Au S."/>
            <person name="Jeong K.Y."/>
            <person name="Chew F.T."/>
            <person name="Hui J."/>
            <person name="Leung T.F."/>
            <person name="Tungtrongchitr A."/>
            <person name="Zhong N."/>
            <person name="Liu Z."/>
            <person name="Tsui S."/>
        </authorList>
    </citation>
    <scope>NUCLEOTIDE SEQUENCE</scope>
    <source>
        <strain evidence="7">Derf</strain>
        <tissue evidence="7">Whole organism</tissue>
    </source>
</reference>
<name>A0A922IBB4_DERFA</name>
<dbReference type="InterPro" id="IPR019775">
    <property type="entry name" value="WD40_repeat_CS"/>
</dbReference>
<dbReference type="Proteomes" id="UP000790347">
    <property type="component" value="Unassembled WGS sequence"/>
</dbReference>
<dbReference type="InterPro" id="IPR020472">
    <property type="entry name" value="WD40_PAC1"/>
</dbReference>
<dbReference type="Pfam" id="PF00400">
    <property type="entry name" value="WD40"/>
    <property type="match status" value="5"/>
</dbReference>
<dbReference type="CDD" id="cd00200">
    <property type="entry name" value="WD40"/>
    <property type="match status" value="1"/>
</dbReference>
<feature type="region of interest" description="Disordered" evidence="6">
    <location>
        <begin position="658"/>
        <end position="679"/>
    </location>
</feature>
<organism evidence="7 8">
    <name type="scientific">Dermatophagoides farinae</name>
    <name type="common">American house dust mite</name>
    <dbReference type="NCBI Taxonomy" id="6954"/>
    <lineage>
        <taxon>Eukaryota</taxon>
        <taxon>Metazoa</taxon>
        <taxon>Ecdysozoa</taxon>
        <taxon>Arthropoda</taxon>
        <taxon>Chelicerata</taxon>
        <taxon>Arachnida</taxon>
        <taxon>Acari</taxon>
        <taxon>Acariformes</taxon>
        <taxon>Sarcoptiformes</taxon>
        <taxon>Astigmata</taxon>
        <taxon>Psoroptidia</taxon>
        <taxon>Analgoidea</taxon>
        <taxon>Pyroglyphidae</taxon>
        <taxon>Dermatophagoidinae</taxon>
        <taxon>Dermatophagoides</taxon>
    </lineage>
</organism>
<dbReference type="PROSITE" id="PS00678">
    <property type="entry name" value="WD_REPEATS_1"/>
    <property type="match status" value="2"/>
</dbReference>
<evidence type="ECO:0000256" key="1">
    <source>
        <dbReference type="ARBA" id="ARBA00022574"/>
    </source>
</evidence>
<protein>
    <submittedName>
        <fullName evidence="7">U5 small nuclear ribonucleoprotein</fullName>
    </submittedName>
</protein>
<dbReference type="InterPro" id="IPR029058">
    <property type="entry name" value="AB_hydrolase_fold"/>
</dbReference>
<evidence type="ECO:0000256" key="3">
    <source>
        <dbReference type="ARBA" id="ARBA00022737"/>
    </source>
</evidence>
<dbReference type="AlphaFoldDB" id="A0A922IBB4"/>
<keyword evidence="7" id="KW-0687">Ribonucleoprotein</keyword>
<feature type="repeat" description="WD" evidence="5">
    <location>
        <begin position="115"/>
        <end position="156"/>
    </location>
</feature>
<dbReference type="InterPro" id="IPR015943">
    <property type="entry name" value="WD40/YVTN_repeat-like_dom_sf"/>
</dbReference>
<dbReference type="GO" id="GO:0008380">
    <property type="term" value="P:RNA splicing"/>
    <property type="evidence" value="ECO:0007669"/>
    <property type="project" value="UniProtKB-KW"/>
</dbReference>
<evidence type="ECO:0000256" key="4">
    <source>
        <dbReference type="ARBA" id="ARBA00023187"/>
    </source>
</evidence>
<evidence type="ECO:0000256" key="5">
    <source>
        <dbReference type="PROSITE-ProRule" id="PRU00221"/>
    </source>
</evidence>
<dbReference type="EMBL" id="ASGP02000001">
    <property type="protein sequence ID" value="KAH9527885.1"/>
    <property type="molecule type" value="Genomic_DNA"/>
</dbReference>
<gene>
    <name evidence="7" type="primary">SNRNP40</name>
    <name evidence="7" type="ORF">DERF_001874</name>
</gene>
<dbReference type="PANTHER" id="PTHR44006">
    <property type="entry name" value="U5 SMALL NUCLEAR RIBONUCLEOPROTEIN 40 KDA PROTEIN"/>
    <property type="match status" value="1"/>
</dbReference>
<feature type="repeat" description="WD" evidence="5">
    <location>
        <begin position="303"/>
        <end position="333"/>
    </location>
</feature>
<keyword evidence="1 5" id="KW-0853">WD repeat</keyword>
<feature type="repeat" description="WD" evidence="5">
    <location>
        <begin position="242"/>
        <end position="276"/>
    </location>
</feature>
<dbReference type="InterPro" id="IPR052234">
    <property type="entry name" value="U5_snRNP_Component"/>
</dbReference>
<keyword evidence="2" id="KW-0507">mRNA processing</keyword>
<feature type="repeat" description="WD" evidence="5">
    <location>
        <begin position="71"/>
        <end position="103"/>
    </location>
</feature>
<evidence type="ECO:0000313" key="7">
    <source>
        <dbReference type="EMBL" id="KAH9527885.1"/>
    </source>
</evidence>
<dbReference type="SUPFAM" id="SSF50978">
    <property type="entry name" value="WD40 repeat-like"/>
    <property type="match status" value="1"/>
</dbReference>
<dbReference type="SMART" id="SM00320">
    <property type="entry name" value="WD40"/>
    <property type="match status" value="7"/>
</dbReference>
<dbReference type="InterPro" id="IPR036322">
    <property type="entry name" value="WD40_repeat_dom_sf"/>
</dbReference>
<dbReference type="PRINTS" id="PR00320">
    <property type="entry name" value="GPROTEINBRPT"/>
</dbReference>
<dbReference type="InterPro" id="IPR001680">
    <property type="entry name" value="WD40_rpt"/>
</dbReference>
<dbReference type="PANTHER" id="PTHR44006:SF1">
    <property type="entry name" value="U5 SMALL NUCLEAR RIBONUCLEOPROTEIN 40 KDA PROTEIN"/>
    <property type="match status" value="1"/>
</dbReference>
<keyword evidence="3" id="KW-0677">Repeat</keyword>
<keyword evidence="8" id="KW-1185">Reference proteome</keyword>
<accession>A0A922IBB4</accession>
<dbReference type="Gene3D" id="3.40.50.1820">
    <property type="entry name" value="alpha/beta hydrolase"/>
    <property type="match status" value="2"/>
</dbReference>
<dbReference type="GO" id="GO:0071013">
    <property type="term" value="C:catalytic step 2 spliceosome"/>
    <property type="evidence" value="ECO:0007669"/>
    <property type="project" value="TreeGrafter"/>
</dbReference>
<feature type="repeat" description="WD" evidence="5">
    <location>
        <begin position="157"/>
        <end position="200"/>
    </location>
</feature>
<dbReference type="Gene3D" id="2.130.10.10">
    <property type="entry name" value="YVTN repeat-like/Quinoprotein amine dehydrogenase"/>
    <property type="match status" value="1"/>
</dbReference>
<evidence type="ECO:0000313" key="8">
    <source>
        <dbReference type="Proteomes" id="UP000790347"/>
    </source>
</evidence>
<dbReference type="SUPFAM" id="SSF53474">
    <property type="entry name" value="alpha/beta-Hydrolases"/>
    <property type="match status" value="1"/>
</dbReference>
<dbReference type="PROSITE" id="PS50082">
    <property type="entry name" value="WD_REPEATS_2"/>
    <property type="match status" value="5"/>
</dbReference>
<sequence>MVVDFWSVFNFIYIYLILKIKMKRNFESMPVAIFEKRSRKELSVIDNEPGNGQLISTVNRTSKLESPIMLLTGHESEINTCKFHPNGETILSAGFDRNIFLWNTYGECKNYALLSGGHKGAVLDAHFSGAGDYIYSTSTDKNLIIWDSKTGARMKKLTGHQSIVNACCPCRDQSKALLCSVSDDKTIRIWDTRKRQVSSVLKEEYQLTACTFNDSADQIIVGGIENLIKVYDLRKNKLLYSMSGHFDTITGLSLSPNGNFVLSNSMDNSLCIWDIRPFVQSDRCSKTLTGHQHNFEKNLLRCSWSPNGDRVTAGSADRNVYIWNAYDKRIIYKLPGHNGSVNEVVFHPNEPINYIYNLCDRLLYSPHNPEDSRVNVPTPKSYGLDYDNLFINAQDGTKIHMQFIKQPVTATNCATLIYLHGNAGNIGHRLINAIEFYKQFQCNLLMVEYRGYGLSEGQPSESGLYQDALAAIQFLNRAAVAIGLADQINNDSRIAHLRPMAMVIENTFTSVPDISRHLFAHHTHNSPLWFTRFLQFVPDWFYKSRFNSIDKISRITVPTIFISGLSDELIPPKMMIQLFKNSPAVYKELHTFESGTHNFTWKCPTYYETIGNFLKIVHENKPMMMSSGSNINETATDTSCLDYQCIDLEEIEKMPLIASQKQDKNDDDSSHNTSNLNVI</sequence>
<evidence type="ECO:0000256" key="2">
    <source>
        <dbReference type="ARBA" id="ARBA00022664"/>
    </source>
</evidence>
<evidence type="ECO:0000256" key="6">
    <source>
        <dbReference type="SAM" id="MobiDB-lite"/>
    </source>
</evidence>
<dbReference type="GO" id="GO:0006397">
    <property type="term" value="P:mRNA processing"/>
    <property type="evidence" value="ECO:0007669"/>
    <property type="project" value="UniProtKB-KW"/>
</dbReference>
<comment type="caution">
    <text evidence="7">The sequence shown here is derived from an EMBL/GenBank/DDBJ whole genome shotgun (WGS) entry which is preliminary data.</text>
</comment>
<dbReference type="GO" id="GO:0003723">
    <property type="term" value="F:RNA binding"/>
    <property type="evidence" value="ECO:0007669"/>
    <property type="project" value="TreeGrafter"/>
</dbReference>
<feature type="compositionally biased region" description="Basic and acidic residues" evidence="6">
    <location>
        <begin position="661"/>
        <end position="670"/>
    </location>
</feature>
<proteinExistence type="predicted"/>